<evidence type="ECO:0008006" key="5">
    <source>
        <dbReference type="Google" id="ProtNLM"/>
    </source>
</evidence>
<evidence type="ECO:0000256" key="2">
    <source>
        <dbReference type="SAM" id="SignalP"/>
    </source>
</evidence>
<keyword evidence="2" id="KW-0732">Signal</keyword>
<feature type="region of interest" description="Disordered" evidence="1">
    <location>
        <begin position="517"/>
        <end position="536"/>
    </location>
</feature>
<name>A0A0D2PIM0_HYPSF</name>
<feature type="chain" id="PRO_5002265874" description="F-box domain-containing protein" evidence="2">
    <location>
        <begin position="21"/>
        <end position="976"/>
    </location>
</feature>
<gene>
    <name evidence="3" type="ORF">HYPSUDRAFT_51161</name>
</gene>
<dbReference type="STRING" id="945553.A0A0D2PIM0"/>
<dbReference type="Proteomes" id="UP000054270">
    <property type="component" value="Unassembled WGS sequence"/>
</dbReference>
<organism evidence="3 4">
    <name type="scientific">Hypholoma sublateritium (strain FD-334 SS-4)</name>
    <dbReference type="NCBI Taxonomy" id="945553"/>
    <lineage>
        <taxon>Eukaryota</taxon>
        <taxon>Fungi</taxon>
        <taxon>Dikarya</taxon>
        <taxon>Basidiomycota</taxon>
        <taxon>Agaricomycotina</taxon>
        <taxon>Agaricomycetes</taxon>
        <taxon>Agaricomycetidae</taxon>
        <taxon>Agaricales</taxon>
        <taxon>Agaricineae</taxon>
        <taxon>Strophariaceae</taxon>
        <taxon>Hypholoma</taxon>
    </lineage>
</organism>
<dbReference type="OMA" id="TWESAFV"/>
<keyword evidence="4" id="KW-1185">Reference proteome</keyword>
<dbReference type="EMBL" id="KN817521">
    <property type="protein sequence ID" value="KJA28306.1"/>
    <property type="molecule type" value="Genomic_DNA"/>
</dbReference>
<evidence type="ECO:0000313" key="4">
    <source>
        <dbReference type="Proteomes" id="UP000054270"/>
    </source>
</evidence>
<protein>
    <recommendedName>
        <fullName evidence="5">F-box domain-containing protein</fullName>
    </recommendedName>
</protein>
<dbReference type="AlphaFoldDB" id="A0A0D2PIM0"/>
<evidence type="ECO:0000256" key="1">
    <source>
        <dbReference type="SAM" id="MobiDB-lite"/>
    </source>
</evidence>
<reference evidence="4" key="1">
    <citation type="submission" date="2014-04" db="EMBL/GenBank/DDBJ databases">
        <title>Evolutionary Origins and Diversification of the Mycorrhizal Mutualists.</title>
        <authorList>
            <consortium name="DOE Joint Genome Institute"/>
            <consortium name="Mycorrhizal Genomics Consortium"/>
            <person name="Kohler A."/>
            <person name="Kuo A."/>
            <person name="Nagy L.G."/>
            <person name="Floudas D."/>
            <person name="Copeland A."/>
            <person name="Barry K.W."/>
            <person name="Cichocki N."/>
            <person name="Veneault-Fourrey C."/>
            <person name="LaButti K."/>
            <person name="Lindquist E.A."/>
            <person name="Lipzen A."/>
            <person name="Lundell T."/>
            <person name="Morin E."/>
            <person name="Murat C."/>
            <person name="Riley R."/>
            <person name="Ohm R."/>
            <person name="Sun H."/>
            <person name="Tunlid A."/>
            <person name="Henrissat B."/>
            <person name="Grigoriev I.V."/>
            <person name="Hibbett D.S."/>
            <person name="Martin F."/>
        </authorList>
    </citation>
    <scope>NUCLEOTIDE SEQUENCE [LARGE SCALE GENOMIC DNA]</scope>
    <source>
        <strain evidence="4">FD-334 SS-4</strain>
    </source>
</reference>
<feature type="signal peptide" evidence="2">
    <location>
        <begin position="1"/>
        <end position="20"/>
    </location>
</feature>
<accession>A0A0D2PIM0</accession>
<evidence type="ECO:0000313" key="3">
    <source>
        <dbReference type="EMBL" id="KJA28306.1"/>
    </source>
</evidence>
<dbReference type="OrthoDB" id="5595695at2759"/>
<sequence>MLLSLPPELLQHVLFLLVAADPLADLAVLRPLRSTSHALRAAAAEPALHARIYRNKFDTAAVERRLFKPSPEGLKEQLESSLDLLAAIRRGVPTSADRQRQLTDGLRIGETDIADTLFGALLLMLDNDGKNYAQLEAAGVHAYLHSYAFSHFWEGSLQNGGWPVEKAASACALWLMWLTIDRSRMLKELHRARETFLLAINPFVFLAHRYPSSEAPPNNFNLPLTGPAYTFPLPNSLSSAFYPQEVGPQHYPHYLPDRSMKASYFGATPSLAPPLASVAAKLLYVAYREITPFRVPLHLPVNAEQARRQWWAEAQATAALVAAGMPHAQAETVARTSPLAYPLPPVPAHITPPMNLGPTQEDYHALNRGKAAVLPRGARWDWDAGHALRVNWEDDDDVEAADAEESCKWDTLWWRMRLCNDYSAPRPSFEPGAVFDRGSMRGIWKGKIYIPQGNDLGRFIHSNPMYPGFDATTGYYTTEAFNEATFGIIMQPFALQFQESVRMCGCARTPKVNRQAASCGRTGAGSPTSLASVSSSDRVSPTHLQCGIIPVPPPTVVDWHGIPFDGVLPQDLPNGHPQHAGLPPADPEEIDEDPIHGDFDSTLQRDGLRVPKLDYSMSNAWLPGGIGGVTFIMRPARHTVVVADNERVRLRDELVVAVAHQPPLASAQAPCPAFLPRGLRVPEAIPGQYVYELYDPNKISAHDVLHEAAPYAGPSTMWTSNAHGVRVLPPDGNGEQYNPSCTRCVDRERARAAMRKKNGDEARRVLKRRADAAAEGSRLLEETMERWGLSEGHAPPAGARVEELDVKDLHLDGEVDEEYLSASEDGDDAEFEDEDDILGTVHGLNAARGKWANDTDPDGAPCRRFQPGARCEFDRARVTSIASPCSHAGDTLFTGETPPSGLAWGQKYTTYGRLRPWDGLIGLVRVGRVPMNFMFIFGYIVGGRTFVGEWRVAASDPMRPAWGGAFVMSRVPEGEA</sequence>
<proteinExistence type="predicted"/>